<keyword evidence="2" id="KW-1185">Reference proteome</keyword>
<proteinExistence type="predicted"/>
<protein>
    <submittedName>
        <fullName evidence="1">Uncharacterized protein</fullName>
    </submittedName>
</protein>
<evidence type="ECO:0000313" key="2">
    <source>
        <dbReference type="Proteomes" id="UP000633219"/>
    </source>
</evidence>
<gene>
    <name evidence="1" type="ORF">JJB09_08500</name>
</gene>
<dbReference type="AlphaFoldDB" id="A0A937CLV1"/>
<evidence type="ECO:0000313" key="1">
    <source>
        <dbReference type="EMBL" id="MBL0372066.1"/>
    </source>
</evidence>
<dbReference type="EMBL" id="JAEQNC010000004">
    <property type="protein sequence ID" value="MBL0372066.1"/>
    <property type="molecule type" value="Genomic_DNA"/>
</dbReference>
<dbReference type="Proteomes" id="UP000633219">
    <property type="component" value="Unassembled WGS sequence"/>
</dbReference>
<organism evidence="1 2">
    <name type="scientific">Rhizobium setariae</name>
    <dbReference type="NCBI Taxonomy" id="2801340"/>
    <lineage>
        <taxon>Bacteria</taxon>
        <taxon>Pseudomonadati</taxon>
        <taxon>Pseudomonadota</taxon>
        <taxon>Alphaproteobacteria</taxon>
        <taxon>Hyphomicrobiales</taxon>
        <taxon>Rhizobiaceae</taxon>
        <taxon>Rhizobium/Agrobacterium group</taxon>
        <taxon>Rhizobium</taxon>
    </lineage>
</organism>
<name>A0A937CLV1_9HYPH</name>
<comment type="caution">
    <text evidence="1">The sequence shown here is derived from an EMBL/GenBank/DDBJ whole genome shotgun (WGS) entry which is preliminary data.</text>
</comment>
<dbReference type="RefSeq" id="WP_201656042.1">
    <property type="nucleotide sequence ID" value="NZ_JAEQNC010000004.1"/>
</dbReference>
<sequence length="187" mass="21273">MQVITELDLRKLLSRQRWFDRLTGADVEARFRFELSAKQVNLAFERLKGAADQARALIKAMVVERIRLGEEQEALAAAIVYADGLSGARDHADEYLVQRFDRRVANLNAMHAANAMAIEQFKLAENNLTALLDRYSEIASLLIPLWQQHLFTLLHASGRLRRNDPDVASFFVCHSALEEYFVGEART</sequence>
<reference evidence="1" key="1">
    <citation type="submission" date="2021-01" db="EMBL/GenBank/DDBJ databases">
        <title>Rhizobium sp. strain KVB221 16S ribosomal RNA gene Genome sequencing and assembly.</title>
        <authorList>
            <person name="Kang M."/>
        </authorList>
    </citation>
    <scope>NUCLEOTIDE SEQUENCE</scope>
    <source>
        <strain evidence="1">KVB221</strain>
    </source>
</reference>
<accession>A0A937CLV1</accession>